<protein>
    <submittedName>
        <fullName evidence="2">Uncharacterized protein</fullName>
    </submittedName>
</protein>
<sequence length="102" mass="11478">MLRCRTSKAKRKTGQRSQLRTSDEPGIQNQHVKSFSIVVGPMSLWPGLAYFNDYNTVGRDDQSRHRITCFQPFILQDKHRSSAGIDPASGQKSASGAAFHQW</sequence>
<name>A0A4S2LD85_OPIFE</name>
<accession>A0A4S2LD85</accession>
<comment type="caution">
    <text evidence="2">The sequence shown here is derived from an EMBL/GenBank/DDBJ whole genome shotgun (WGS) entry which is preliminary data.</text>
</comment>
<dbReference type="Proteomes" id="UP000308267">
    <property type="component" value="Unassembled WGS sequence"/>
</dbReference>
<evidence type="ECO:0000256" key="1">
    <source>
        <dbReference type="SAM" id="MobiDB-lite"/>
    </source>
</evidence>
<organism evidence="2 3">
    <name type="scientific">Opisthorchis felineus</name>
    <dbReference type="NCBI Taxonomy" id="147828"/>
    <lineage>
        <taxon>Eukaryota</taxon>
        <taxon>Metazoa</taxon>
        <taxon>Spiralia</taxon>
        <taxon>Lophotrochozoa</taxon>
        <taxon>Platyhelminthes</taxon>
        <taxon>Trematoda</taxon>
        <taxon>Digenea</taxon>
        <taxon>Opisthorchiida</taxon>
        <taxon>Opisthorchiata</taxon>
        <taxon>Opisthorchiidae</taxon>
        <taxon>Opisthorchis</taxon>
    </lineage>
</organism>
<gene>
    <name evidence="2" type="ORF">CRM22_008064</name>
</gene>
<keyword evidence="3" id="KW-1185">Reference proteome</keyword>
<feature type="region of interest" description="Disordered" evidence="1">
    <location>
        <begin position="1"/>
        <end position="27"/>
    </location>
</feature>
<reference evidence="2 3" key="1">
    <citation type="journal article" date="2019" name="BMC Genomics">
        <title>New insights from Opisthorchis felineus genome: update on genomics of the epidemiologically important liver flukes.</title>
        <authorList>
            <person name="Ershov N.I."/>
            <person name="Mordvinov V.A."/>
            <person name="Prokhortchouk E.B."/>
            <person name="Pakharukova M.Y."/>
            <person name="Gunbin K.V."/>
            <person name="Ustyantsev K."/>
            <person name="Genaev M.A."/>
            <person name="Blinov A.G."/>
            <person name="Mazur A."/>
            <person name="Boulygina E."/>
            <person name="Tsygankova S."/>
            <person name="Khrameeva E."/>
            <person name="Chekanov N."/>
            <person name="Fan G."/>
            <person name="Xiao A."/>
            <person name="Zhang H."/>
            <person name="Xu X."/>
            <person name="Yang H."/>
            <person name="Solovyev V."/>
            <person name="Lee S.M."/>
            <person name="Liu X."/>
            <person name="Afonnikov D.A."/>
            <person name="Skryabin K.G."/>
        </authorList>
    </citation>
    <scope>NUCLEOTIDE SEQUENCE [LARGE SCALE GENOMIC DNA]</scope>
    <source>
        <strain evidence="2">AK-0245</strain>
        <tissue evidence="2">Whole organism</tissue>
    </source>
</reference>
<dbReference type="AlphaFoldDB" id="A0A4S2LD85"/>
<feature type="region of interest" description="Disordered" evidence="1">
    <location>
        <begin position="81"/>
        <end position="102"/>
    </location>
</feature>
<proteinExistence type="predicted"/>
<evidence type="ECO:0000313" key="2">
    <source>
        <dbReference type="EMBL" id="TGZ61260.1"/>
    </source>
</evidence>
<evidence type="ECO:0000313" key="3">
    <source>
        <dbReference type="Proteomes" id="UP000308267"/>
    </source>
</evidence>
<feature type="compositionally biased region" description="Basic residues" evidence="1">
    <location>
        <begin position="1"/>
        <end position="14"/>
    </location>
</feature>
<dbReference type="EMBL" id="SJOL01008033">
    <property type="protein sequence ID" value="TGZ61260.1"/>
    <property type="molecule type" value="Genomic_DNA"/>
</dbReference>